<keyword evidence="3" id="KW-0808">Transferase</keyword>
<dbReference type="GO" id="GO:0006654">
    <property type="term" value="P:phosphatidic acid biosynthetic process"/>
    <property type="evidence" value="ECO:0007669"/>
    <property type="project" value="TreeGrafter"/>
</dbReference>
<dbReference type="PANTHER" id="PTHR10434">
    <property type="entry name" value="1-ACYL-SN-GLYCEROL-3-PHOSPHATE ACYLTRANSFERASE"/>
    <property type="match status" value="1"/>
</dbReference>
<evidence type="ECO:0000256" key="5">
    <source>
        <dbReference type="ARBA" id="ARBA00023315"/>
    </source>
</evidence>
<dbReference type="PANTHER" id="PTHR10434:SF64">
    <property type="entry name" value="1-ACYL-SN-GLYCEROL-3-PHOSPHATE ACYLTRANSFERASE-RELATED"/>
    <property type="match status" value="1"/>
</dbReference>
<comment type="pathway">
    <text evidence="1">Lipid metabolism.</text>
</comment>
<keyword evidence="6" id="KW-0472">Membrane</keyword>
<proteinExistence type="predicted"/>
<evidence type="ECO:0000259" key="7">
    <source>
        <dbReference type="SMART" id="SM00563"/>
    </source>
</evidence>
<keyword evidence="5" id="KW-0012">Acyltransferase</keyword>
<accession>K0RIC7</accession>
<dbReference type="CDD" id="cd07989">
    <property type="entry name" value="LPLAT_AGPAT-like"/>
    <property type="match status" value="1"/>
</dbReference>
<keyword evidence="4" id="KW-0443">Lipid metabolism</keyword>
<evidence type="ECO:0000256" key="2">
    <source>
        <dbReference type="ARBA" id="ARBA00022516"/>
    </source>
</evidence>
<feature type="transmembrane region" description="Helical" evidence="6">
    <location>
        <begin position="172"/>
        <end position="199"/>
    </location>
</feature>
<reference evidence="8 9" key="1">
    <citation type="journal article" date="2012" name="Genome Biol.">
        <title>Genome and low-iron response of an oceanic diatom adapted to chronic iron limitation.</title>
        <authorList>
            <person name="Lommer M."/>
            <person name="Specht M."/>
            <person name="Roy A.S."/>
            <person name="Kraemer L."/>
            <person name="Andreson R."/>
            <person name="Gutowska M.A."/>
            <person name="Wolf J."/>
            <person name="Bergner S.V."/>
            <person name="Schilhabel M.B."/>
            <person name="Klostermeier U.C."/>
            <person name="Beiko R.G."/>
            <person name="Rosenstiel P."/>
            <person name="Hippler M."/>
            <person name="Laroche J."/>
        </authorList>
    </citation>
    <scope>NUCLEOTIDE SEQUENCE [LARGE SCALE GENOMIC DNA]</scope>
    <source>
        <strain evidence="8 9">CCMP1005</strain>
    </source>
</reference>
<evidence type="ECO:0000256" key="1">
    <source>
        <dbReference type="ARBA" id="ARBA00005189"/>
    </source>
</evidence>
<evidence type="ECO:0000256" key="4">
    <source>
        <dbReference type="ARBA" id="ARBA00023098"/>
    </source>
</evidence>
<protein>
    <recommendedName>
        <fullName evidence="7">Phospholipid/glycerol acyltransferase domain-containing protein</fullName>
    </recommendedName>
</protein>
<dbReference type="EMBL" id="AGNL01047783">
    <property type="protein sequence ID" value="EJK46392.1"/>
    <property type="molecule type" value="Genomic_DNA"/>
</dbReference>
<gene>
    <name evidence="8" type="ORF">THAOC_34940</name>
</gene>
<feature type="transmembrane region" description="Helical" evidence="6">
    <location>
        <begin position="84"/>
        <end position="104"/>
    </location>
</feature>
<feature type="transmembrane region" description="Helical" evidence="6">
    <location>
        <begin position="220"/>
        <end position="239"/>
    </location>
</feature>
<dbReference type="InterPro" id="IPR002123">
    <property type="entry name" value="Plipid/glycerol_acylTrfase"/>
</dbReference>
<keyword evidence="6" id="KW-1133">Transmembrane helix</keyword>
<feature type="domain" description="Phospholipid/glycerol acyltransferase" evidence="7">
    <location>
        <begin position="261"/>
        <end position="381"/>
    </location>
</feature>
<dbReference type="Pfam" id="PF01553">
    <property type="entry name" value="Acyltransferase"/>
    <property type="match status" value="1"/>
</dbReference>
<keyword evidence="6" id="KW-0812">Transmembrane</keyword>
<keyword evidence="2" id="KW-0444">Lipid biosynthesis</keyword>
<dbReference type="GO" id="GO:0003841">
    <property type="term" value="F:1-acylglycerol-3-phosphate O-acyltransferase activity"/>
    <property type="evidence" value="ECO:0007669"/>
    <property type="project" value="TreeGrafter"/>
</dbReference>
<keyword evidence="9" id="KW-1185">Reference proteome</keyword>
<evidence type="ECO:0000313" key="8">
    <source>
        <dbReference type="EMBL" id="EJK46392.1"/>
    </source>
</evidence>
<organism evidence="8 9">
    <name type="scientific">Thalassiosira oceanica</name>
    <name type="common">Marine diatom</name>
    <dbReference type="NCBI Taxonomy" id="159749"/>
    <lineage>
        <taxon>Eukaryota</taxon>
        <taxon>Sar</taxon>
        <taxon>Stramenopiles</taxon>
        <taxon>Ochrophyta</taxon>
        <taxon>Bacillariophyta</taxon>
        <taxon>Coscinodiscophyceae</taxon>
        <taxon>Thalassiosirophycidae</taxon>
        <taxon>Thalassiosirales</taxon>
        <taxon>Thalassiosiraceae</taxon>
        <taxon>Thalassiosira</taxon>
    </lineage>
</organism>
<dbReference type="eggNOG" id="KOG2848">
    <property type="taxonomic scope" value="Eukaryota"/>
</dbReference>
<evidence type="ECO:0000256" key="3">
    <source>
        <dbReference type="ARBA" id="ARBA00022679"/>
    </source>
</evidence>
<dbReference type="OrthoDB" id="417078at2759"/>
<name>K0RIC7_THAOC</name>
<evidence type="ECO:0000256" key="6">
    <source>
        <dbReference type="SAM" id="Phobius"/>
    </source>
</evidence>
<comment type="caution">
    <text evidence="8">The sequence shown here is derived from an EMBL/GenBank/DDBJ whole genome shotgun (WGS) entry which is preliminary data.</text>
</comment>
<evidence type="ECO:0000313" key="9">
    <source>
        <dbReference type="Proteomes" id="UP000266841"/>
    </source>
</evidence>
<dbReference type="SUPFAM" id="SSF69593">
    <property type="entry name" value="Glycerol-3-phosphate (1)-acyltransferase"/>
    <property type="match status" value="1"/>
</dbReference>
<dbReference type="Proteomes" id="UP000266841">
    <property type="component" value="Unassembled WGS sequence"/>
</dbReference>
<dbReference type="SMART" id="SM00563">
    <property type="entry name" value="PlsC"/>
    <property type="match status" value="1"/>
</dbReference>
<sequence>MPRTSRQVQFGLVVKVKDPVPRPYPDGGVCGRLWLDGVAAAGLASGAFREKAGKKGFVFAAAGGRSPHTFRKESAMVYSKRRRMAGVSLVACLSLVTGFVAPLSHVSMPKEDWRKTDVIDGGRRMSPTLSKSTPTALRASAVPANGDILGTGRSAPYNYGPAITLGKLKINIFGAIFGIWEVFWGCIFWYPSLLLYIIARKVSAILPGNILQRIDPYRRIPICVGYTWGLLSMTLFGMWPKIEGKENLEVLRDENGKLRPAMYVANHCSWSSTSLVDIPYVGRIFKFMNYKMIAKAELAKVPILGRAIMEGGHLALDRSNRRSQMKTFKEGVRCLENGVNLVTFPEGTRSKDAKLSSFKKGAFKMAQKCNAYIVPMAIHNADAVQPREYAFPAKSSRFNRPKAVIRIMKPVATEGMSDDDLLEEVWNNIAEGLPERQKPSPDTPVGVQ</sequence>
<dbReference type="AlphaFoldDB" id="K0RIC7"/>